<keyword evidence="7 9" id="KW-0408">Iron</keyword>
<comment type="subunit">
    <text evidence="9">Monomer.</text>
</comment>
<keyword evidence="12" id="KW-1185">Reference proteome</keyword>
<evidence type="ECO:0000256" key="1">
    <source>
        <dbReference type="ARBA" id="ARBA00022485"/>
    </source>
</evidence>
<dbReference type="HAMAP" id="MF_00916">
    <property type="entry name" value="QueG"/>
    <property type="match status" value="1"/>
</dbReference>
<dbReference type="EC" id="1.17.99.6" evidence="9"/>
<feature type="binding site" evidence="9">
    <location>
        <position position="174"/>
    </location>
    <ligand>
        <name>cob(II)alamin</name>
        <dbReference type="ChEBI" id="CHEBI:16304"/>
    </ligand>
</feature>
<feature type="binding site" evidence="9">
    <location>
        <position position="261"/>
    </location>
    <ligand>
        <name>[4Fe-4S] cluster</name>
        <dbReference type="ChEBI" id="CHEBI:49883"/>
        <label>2</label>
    </ligand>
</feature>
<feature type="binding site" evidence="9">
    <location>
        <position position="73"/>
    </location>
    <ligand>
        <name>cob(II)alamin</name>
        <dbReference type="ChEBI" id="CHEBI:16304"/>
    </ligand>
</feature>
<evidence type="ECO:0000256" key="9">
    <source>
        <dbReference type="HAMAP-Rule" id="MF_00916"/>
    </source>
</evidence>
<keyword evidence="9" id="KW-0170">Cobalt</keyword>
<feature type="binding site" evidence="9">
    <location>
        <position position="205"/>
    </location>
    <ligand>
        <name>[4Fe-4S] cluster</name>
        <dbReference type="ChEBI" id="CHEBI:49883"/>
        <label>1</label>
    </ligand>
</feature>
<keyword evidence="1 9" id="KW-0004">4Fe-4S</keyword>
<dbReference type="GO" id="GO:0031419">
    <property type="term" value="F:cobalamin binding"/>
    <property type="evidence" value="ECO:0007669"/>
    <property type="project" value="UniProtKB-KW"/>
</dbReference>
<dbReference type="UniPathway" id="UPA00392"/>
<dbReference type="KEGG" id="rfo:REIFOR_00900"/>
<keyword evidence="2 9" id="KW-0963">Cytoplasm</keyword>
<feature type="binding site" evidence="9">
    <location>
        <position position="171"/>
    </location>
    <ligand>
        <name>cob(II)alamin</name>
        <dbReference type="ChEBI" id="CHEBI:16304"/>
    </ligand>
</feature>
<feature type="binding site" evidence="9">
    <location>
        <position position="208"/>
    </location>
    <ligand>
        <name>[4Fe-4S] cluster</name>
        <dbReference type="ChEBI" id="CHEBI:49883"/>
        <label>1</label>
    </ligand>
</feature>
<dbReference type="PROSITE" id="PS00198">
    <property type="entry name" value="4FE4S_FER_1"/>
    <property type="match status" value="1"/>
</dbReference>
<gene>
    <name evidence="9" type="primary">queG</name>
    <name evidence="11" type="ORF">REIFOR_00900</name>
</gene>
<evidence type="ECO:0000259" key="10">
    <source>
        <dbReference type="PROSITE" id="PS51379"/>
    </source>
</evidence>
<feature type="binding site" evidence="9">
    <location>
        <begin position="258"/>
        <end position="259"/>
    </location>
    <ligand>
        <name>cob(II)alamin</name>
        <dbReference type="ChEBI" id="CHEBI:16304"/>
    </ligand>
</feature>
<evidence type="ECO:0000256" key="6">
    <source>
        <dbReference type="ARBA" id="ARBA00023002"/>
    </source>
</evidence>
<comment type="similarity">
    <text evidence="9">Belongs to the QueG family.</text>
</comment>
<dbReference type="InterPro" id="IPR017896">
    <property type="entry name" value="4Fe4S_Fe-S-bd"/>
</dbReference>
<dbReference type="Pfam" id="PF13484">
    <property type="entry name" value="Fer4_16"/>
    <property type="match status" value="1"/>
</dbReference>
<evidence type="ECO:0000313" key="11">
    <source>
        <dbReference type="EMBL" id="ATX76068.1"/>
    </source>
</evidence>
<feature type="domain" description="4Fe-4S ferredoxin-type" evidence="10">
    <location>
        <begin position="196"/>
        <end position="225"/>
    </location>
</feature>
<dbReference type="PANTHER" id="PTHR30002:SF4">
    <property type="entry name" value="EPOXYQUEUOSINE REDUCTASE"/>
    <property type="match status" value="1"/>
</dbReference>
<dbReference type="GO" id="GO:0046872">
    <property type="term" value="F:metal ion binding"/>
    <property type="evidence" value="ECO:0007669"/>
    <property type="project" value="UniProtKB-KW"/>
</dbReference>
<feature type="binding site" evidence="9">
    <location>
        <position position="233"/>
    </location>
    <ligand>
        <name>cob(II)alamin</name>
        <dbReference type="ChEBI" id="CHEBI:16304"/>
    </ligand>
</feature>
<organism evidence="11 12">
    <name type="scientific">Reinekea forsetii</name>
    <dbReference type="NCBI Taxonomy" id="1336806"/>
    <lineage>
        <taxon>Bacteria</taxon>
        <taxon>Pseudomonadati</taxon>
        <taxon>Pseudomonadota</taxon>
        <taxon>Gammaproteobacteria</taxon>
        <taxon>Oceanospirillales</taxon>
        <taxon>Saccharospirillaceae</taxon>
        <taxon>Reinekea</taxon>
    </lineage>
</organism>
<feature type="binding site" evidence="9">
    <location>
        <position position="168"/>
    </location>
    <ligand>
        <name>cob(II)alamin</name>
        <dbReference type="ChEBI" id="CHEBI:16304"/>
    </ligand>
</feature>
<keyword evidence="8 9" id="KW-0411">Iron-sulfur</keyword>
<feature type="binding site" evidence="9">
    <location>
        <position position="231"/>
    </location>
    <ligand>
        <name>[4Fe-4S] cluster</name>
        <dbReference type="ChEBI" id="CHEBI:49883"/>
        <label>2</label>
    </ligand>
</feature>
<dbReference type="InterPro" id="IPR004453">
    <property type="entry name" value="QueG"/>
</dbReference>
<dbReference type="GO" id="GO:0008616">
    <property type="term" value="P:tRNA queuosine(34) biosynthetic process"/>
    <property type="evidence" value="ECO:0007669"/>
    <property type="project" value="UniProtKB-UniRule"/>
</dbReference>
<evidence type="ECO:0000256" key="3">
    <source>
        <dbReference type="ARBA" id="ARBA00022694"/>
    </source>
</evidence>
<protein>
    <recommendedName>
        <fullName evidence="9">Epoxyqueuosine reductase</fullName>
        <ecNumber evidence="9">1.17.99.6</ecNumber>
    </recommendedName>
    <alternativeName>
        <fullName evidence="9">Queuosine biosynthesis protein QueG</fullName>
    </alternativeName>
</protein>
<keyword evidence="3 9" id="KW-0819">tRNA processing</keyword>
<dbReference type="InterPro" id="IPR017900">
    <property type="entry name" value="4Fe4S_Fe_S_CS"/>
</dbReference>
<evidence type="ECO:0000256" key="7">
    <source>
        <dbReference type="ARBA" id="ARBA00023004"/>
    </source>
</evidence>
<comment type="catalytic activity">
    <reaction evidence="9">
        <text>epoxyqueuosine(34) in tRNA + AH2 = queuosine(34) in tRNA + A + H2O</text>
        <dbReference type="Rhea" id="RHEA:32159"/>
        <dbReference type="Rhea" id="RHEA-COMP:18571"/>
        <dbReference type="Rhea" id="RHEA-COMP:18582"/>
        <dbReference type="ChEBI" id="CHEBI:13193"/>
        <dbReference type="ChEBI" id="CHEBI:15377"/>
        <dbReference type="ChEBI" id="CHEBI:17499"/>
        <dbReference type="ChEBI" id="CHEBI:194431"/>
        <dbReference type="ChEBI" id="CHEBI:194443"/>
        <dbReference type="EC" id="1.17.99.6"/>
    </reaction>
</comment>
<feature type="binding site" evidence="9">
    <location>
        <position position="211"/>
    </location>
    <ligand>
        <name>[4Fe-4S] cluster</name>
        <dbReference type="ChEBI" id="CHEBI:49883"/>
        <label>1</label>
    </ligand>
</feature>
<dbReference type="GO" id="GO:0052693">
    <property type="term" value="F:epoxyqueuosine reductase activity"/>
    <property type="evidence" value="ECO:0007669"/>
    <property type="project" value="UniProtKB-UniRule"/>
</dbReference>
<evidence type="ECO:0000313" key="12">
    <source>
        <dbReference type="Proteomes" id="UP000229757"/>
    </source>
</evidence>
<comment type="pathway">
    <text evidence="9">tRNA modification; tRNA-queuosine biosynthesis.</text>
</comment>
<dbReference type="NCBIfam" id="TIGR00276">
    <property type="entry name" value="tRNA epoxyqueuosine(34) reductase QueG"/>
    <property type="match status" value="1"/>
</dbReference>
<evidence type="ECO:0000256" key="5">
    <source>
        <dbReference type="ARBA" id="ARBA00022785"/>
    </source>
</evidence>
<accession>A0A2K8KMJ4</accession>
<keyword evidence="6 9" id="KW-0560">Oxidoreductase</keyword>
<dbReference type="Proteomes" id="UP000229757">
    <property type="component" value="Chromosome"/>
</dbReference>
<evidence type="ECO:0000256" key="2">
    <source>
        <dbReference type="ARBA" id="ARBA00022490"/>
    </source>
</evidence>
<keyword evidence="9" id="KW-0846">Cobalamin</keyword>
<feature type="binding site" evidence="9">
    <location>
        <position position="185"/>
    </location>
    <ligand>
        <name>cob(II)alamin</name>
        <dbReference type="ChEBI" id="CHEBI:16304"/>
    </ligand>
</feature>
<comment type="function">
    <text evidence="9">Catalyzes the conversion of epoxyqueuosine (oQ) to queuosine (Q), which is a hypermodified base found in the wobble positions of tRNA(Asp), tRNA(Asn), tRNA(His) and tRNA(Tyr).</text>
</comment>
<sequence length="368" mass="40737">MMNLPMAVPVDLIATTTELSLAEKIRALGAPLGFQAMRFCAPDTRAHGEHLQQWLDAGYHGEMDWLTRNSDKRLRGDLLQPGTKTVIAVRMDYLPANHHSMAVLDSPELAYVARYALGRDYHKVLRKRLVQLAQQITELAGSHGYRPFVDSAPVMERQLAEQAGLGWTGKNTLLLAPGVGSWFFLGELFTDLDLPFDPPLEQGHCGSCNQCLVDCPTDAFVAPGVLDARKCISYLTIEYDGSIPVDLRAKMGNRIYGCDDCQLVCPHNNKADTTQEADFTPRHSLEKISLMEAFSWTEVEFLHNTEGSPIRRIGYAQWQRNIAVALGNAPASPELIATLERAKGRVSALVDEHIDWALVQLQSAVVAD</sequence>
<evidence type="ECO:0000256" key="4">
    <source>
        <dbReference type="ARBA" id="ARBA00022723"/>
    </source>
</evidence>
<dbReference type="InterPro" id="IPR013542">
    <property type="entry name" value="QueG_DUF1730"/>
</dbReference>
<dbReference type="GO" id="GO:0005737">
    <property type="term" value="C:cytoplasm"/>
    <property type="evidence" value="ECO:0007669"/>
    <property type="project" value="UniProtKB-SubCell"/>
</dbReference>
<feature type="binding site" evidence="9">
    <location>
        <position position="258"/>
    </location>
    <ligand>
        <name>[4Fe-4S] cluster</name>
        <dbReference type="ChEBI" id="CHEBI:49883"/>
        <label>2</label>
    </ligand>
</feature>
<feature type="binding site" evidence="9">
    <location>
        <position position="265"/>
    </location>
    <ligand>
        <name>[4Fe-4S] cluster</name>
        <dbReference type="ChEBI" id="CHEBI:49883"/>
        <label>1</label>
    </ligand>
</feature>
<dbReference type="EMBL" id="CP011797">
    <property type="protein sequence ID" value="ATX76068.1"/>
    <property type="molecule type" value="Genomic_DNA"/>
</dbReference>
<comment type="cofactor">
    <cofactor evidence="9">
        <name>cob(II)alamin</name>
        <dbReference type="ChEBI" id="CHEBI:16304"/>
    </cofactor>
</comment>
<feature type="binding site" evidence="9">
    <location>
        <position position="150"/>
    </location>
    <ligand>
        <name>cob(II)alamin</name>
        <dbReference type="ChEBI" id="CHEBI:16304"/>
    </ligand>
</feature>
<feature type="active site" description="Proton donor" evidence="9">
    <location>
        <position position="150"/>
    </location>
</feature>
<keyword evidence="4 9" id="KW-0479">Metal-binding</keyword>
<reference evidence="11 12" key="1">
    <citation type="journal article" date="2017" name="Environ. Microbiol.">
        <title>Genomic and physiological analyses of 'Reinekea forsetii' reveal a versatile opportunistic lifestyle during spring algae blooms.</title>
        <authorList>
            <person name="Avci B."/>
            <person name="Hahnke R.L."/>
            <person name="Chafee M."/>
            <person name="Fischer T."/>
            <person name="Gruber-Vodicka H."/>
            <person name="Tegetmeyer H.E."/>
            <person name="Harder J."/>
            <person name="Fuchs B.M."/>
            <person name="Amann R.I."/>
            <person name="Teeling H."/>
        </authorList>
    </citation>
    <scope>NUCLEOTIDE SEQUENCE [LARGE SCALE GENOMIC DNA]</scope>
    <source>
        <strain evidence="11 12">Hel1_31_D35</strain>
    </source>
</reference>
<comment type="subcellular location">
    <subcellularLocation>
        <location evidence="9">Cytoplasm</location>
    </subcellularLocation>
</comment>
<comment type="cofactor">
    <cofactor evidence="9">
        <name>[4Fe-4S] cluster</name>
        <dbReference type="ChEBI" id="CHEBI:49883"/>
    </cofactor>
    <text evidence="9">Binds 2 [4Fe-4S] clusters per monomer.</text>
</comment>
<dbReference type="Pfam" id="PF08331">
    <property type="entry name" value="QueG_DUF1730"/>
    <property type="match status" value="1"/>
</dbReference>
<dbReference type="PROSITE" id="PS51379">
    <property type="entry name" value="4FE4S_FER_2"/>
    <property type="match status" value="1"/>
</dbReference>
<name>A0A2K8KMJ4_9GAMM</name>
<dbReference type="AlphaFoldDB" id="A0A2K8KMJ4"/>
<feature type="binding site" evidence="9">
    <location>
        <position position="215"/>
    </location>
    <ligand>
        <name>[4Fe-4S] cluster</name>
        <dbReference type="ChEBI" id="CHEBI:49883"/>
        <label>2</label>
    </ligand>
</feature>
<proteinExistence type="inferred from homology"/>
<dbReference type="PANTHER" id="PTHR30002">
    <property type="entry name" value="EPOXYQUEUOSINE REDUCTASE"/>
    <property type="match status" value="1"/>
</dbReference>
<keyword evidence="5 9" id="KW-0671">Queuosine biosynthesis</keyword>
<comment type="caution">
    <text evidence="9">Lacks conserved residue(s) required for the propagation of feature annotation.</text>
</comment>
<dbReference type="GO" id="GO:0051539">
    <property type="term" value="F:4 iron, 4 sulfur cluster binding"/>
    <property type="evidence" value="ECO:0007669"/>
    <property type="project" value="UniProtKB-KW"/>
</dbReference>
<evidence type="ECO:0000256" key="8">
    <source>
        <dbReference type="ARBA" id="ARBA00023014"/>
    </source>
</evidence>
<dbReference type="SUPFAM" id="SSF54862">
    <property type="entry name" value="4Fe-4S ferredoxins"/>
    <property type="match status" value="1"/>
</dbReference>
<dbReference type="RefSeq" id="WP_227003759.1">
    <property type="nucleotide sequence ID" value="NZ_CP011797.1"/>
</dbReference>